<dbReference type="FunFam" id="1.25.40.10:FF:000425">
    <property type="entry name" value="Pentatricopeptide repeat-containing protein At3g26540"/>
    <property type="match status" value="1"/>
</dbReference>
<dbReference type="FunFam" id="1.25.40.10:FF:000396">
    <property type="entry name" value="Pentatricopeptide repeat-containing protein At2g36730"/>
    <property type="match status" value="1"/>
</dbReference>
<dbReference type="GO" id="GO:0008270">
    <property type="term" value="F:zinc ion binding"/>
    <property type="evidence" value="ECO:0007669"/>
    <property type="project" value="InterPro"/>
</dbReference>
<evidence type="ECO:0000256" key="1">
    <source>
        <dbReference type="ARBA" id="ARBA00022737"/>
    </source>
</evidence>
<keyword evidence="1" id="KW-0677">Repeat</keyword>
<organism evidence="4 5">
    <name type="scientific">Papaver nudicaule</name>
    <name type="common">Iceland poppy</name>
    <dbReference type="NCBI Taxonomy" id="74823"/>
    <lineage>
        <taxon>Eukaryota</taxon>
        <taxon>Viridiplantae</taxon>
        <taxon>Streptophyta</taxon>
        <taxon>Embryophyta</taxon>
        <taxon>Tracheophyta</taxon>
        <taxon>Spermatophyta</taxon>
        <taxon>Magnoliopsida</taxon>
        <taxon>Ranunculales</taxon>
        <taxon>Papaveraceae</taxon>
        <taxon>Papaveroideae</taxon>
        <taxon>Papaver</taxon>
    </lineage>
</organism>
<dbReference type="FunFam" id="1.25.40.10:FF:000381">
    <property type="entry name" value="Pentatricopeptide repeat-containing protein"/>
    <property type="match status" value="2"/>
</dbReference>
<feature type="repeat" description="PPR" evidence="2">
    <location>
        <begin position="557"/>
        <end position="591"/>
    </location>
</feature>
<dbReference type="Pfam" id="PF20430">
    <property type="entry name" value="Eplus_motif"/>
    <property type="match status" value="1"/>
</dbReference>
<dbReference type="Pfam" id="PF14432">
    <property type="entry name" value="DYW_deaminase"/>
    <property type="match status" value="1"/>
</dbReference>
<evidence type="ECO:0000259" key="3">
    <source>
        <dbReference type="Pfam" id="PF14432"/>
    </source>
</evidence>
<feature type="repeat" description="PPR" evidence="2">
    <location>
        <begin position="243"/>
        <end position="277"/>
    </location>
</feature>
<dbReference type="GO" id="GO:0009451">
    <property type="term" value="P:RNA modification"/>
    <property type="evidence" value="ECO:0007669"/>
    <property type="project" value="InterPro"/>
</dbReference>
<dbReference type="Proteomes" id="UP001177140">
    <property type="component" value="Unassembled WGS sequence"/>
</dbReference>
<feature type="repeat" description="PPR" evidence="2">
    <location>
        <begin position="457"/>
        <end position="491"/>
    </location>
</feature>
<evidence type="ECO:0000313" key="5">
    <source>
        <dbReference type="Proteomes" id="UP001177140"/>
    </source>
</evidence>
<dbReference type="InterPro" id="IPR046849">
    <property type="entry name" value="E2_motif"/>
</dbReference>
<dbReference type="InterPro" id="IPR011990">
    <property type="entry name" value="TPR-like_helical_dom_sf"/>
</dbReference>
<dbReference type="FunFam" id="1.25.40.10:FF:000366">
    <property type="entry name" value="Pentatricopeptide (PPR) repeat-containing protein"/>
    <property type="match status" value="1"/>
</dbReference>
<dbReference type="AlphaFoldDB" id="A0AA41S3T7"/>
<keyword evidence="5" id="KW-1185">Reference proteome</keyword>
<feature type="domain" description="DYW" evidence="3">
    <location>
        <begin position="977"/>
        <end position="1068"/>
    </location>
</feature>
<feature type="repeat" description="PPR" evidence="2">
    <location>
        <begin position="659"/>
        <end position="693"/>
    </location>
</feature>
<dbReference type="PANTHER" id="PTHR47926:SF390">
    <property type="entry name" value="TETRATRICOPEPTIDE REPEAT-LIKE SUPERFAMILY PROTEIN"/>
    <property type="match status" value="1"/>
</dbReference>
<comment type="caution">
    <text evidence="4">The sequence shown here is derived from an EMBL/GenBank/DDBJ whole genome shotgun (WGS) entry which is preliminary data.</text>
</comment>
<dbReference type="Gene3D" id="1.25.40.10">
    <property type="entry name" value="Tetratricopeptide repeat domain"/>
    <property type="match status" value="7"/>
</dbReference>
<evidence type="ECO:0000313" key="4">
    <source>
        <dbReference type="EMBL" id="MCL7028964.1"/>
    </source>
</evidence>
<protein>
    <recommendedName>
        <fullName evidence="3">DYW domain-containing protein</fullName>
    </recommendedName>
</protein>
<dbReference type="FunFam" id="1.25.40.10:FF:000031">
    <property type="entry name" value="Pentatricopeptide repeat-containing protein mitochondrial"/>
    <property type="match status" value="1"/>
</dbReference>
<sequence length="1068" mass="119204">MIPKCRTPAYGLYHHIKTPHFRSLTDAIFSPFSNRNCNQYLETPQSLLSCDFQIKNPSSEQAQNEIYNSYTNSEAYENLISRYEGSTNWKDAEKLNLQIIKNGYSSDIVLSNTLINIYAKSNDMVCAQKVFDEMPDRNEVTWNCMMSGYNKQKMSNQACLLLRSMLCAGILPSHYTFGAVLRACQDSGPDGLKFGIQVHGFVMKTRNSLDAVVCNVLMTMYGSCSLDSMVYARRVFDEIPMKNSISCNSIISVYSRTGDVLSAFELFIAMQREDYEFNFFQPSEYTFGSLITATYSSLSGFGLSLLEQISSRILKSGFFSDLYVGSALVSGFTRYGLLDDAKNMFEQMRERNAVSVNGLMVGLVKHKRGEDASEVFREAKDLVGRNSDSFVILLSACTEFTLSGEGRRRGGEVHGYVLRNGLIDSKVAIPNGLVNMYAKCGFIDDACKVFKLMGAKDEVSWNSMITGLDQNGHFEEAMASFCRMRTGFLPSKFALISTLSSCASLRCIHLGVQLHCEGIKLGLDLDVSASNALLALYAASGNLIECRKLFALMPELDKISWNSMIGALADSESHLEAVEYFLGMMRDGWYLNRVTFINLLAAVSSLSILELNQQVHSLVLKYCVANDDVVENALISCYGKCGKMDDCEKIFTRMSERRDEISWNSMIAGYIQNGHISKAMELVWLMMQKGQRFDCFTFATVLSACASVAALGRGMEIHARGIKDFMASDVVVGSALVDMYSKSGRVDYALRVFHLLPLKNKFSWNSMISGYARNGIGDKALELFTEMCRVGLKPDHVTFVGILSACSHAGFVEQGFKHFESMKNEYGVVPGMEHFSCMVDLLGRAGKFDMVEEFIEAMPVKPNALVWRTVLGACCRANGRKTDLGTKAAEKLLELEPQNAVNYVLLCNLHASGGRWEDVARARSMMKRAAVRKEAGSSWVTMKDGVHVFVAGDKSHPNIDKIYAKLRELTREMKDAGYIPQTKFALYDLGTESKEEILNHHSEKLAVAFVLLQASGMPIRIMKNLRVCGDCHSAFQYISKIVGRQIVLRDSNRFHHFSDGKCSCGDYW</sequence>
<dbReference type="InterPro" id="IPR046848">
    <property type="entry name" value="E_motif"/>
</dbReference>
<dbReference type="InterPro" id="IPR046960">
    <property type="entry name" value="PPR_At4g14850-like_plant"/>
</dbReference>
<evidence type="ECO:0000256" key="2">
    <source>
        <dbReference type="PROSITE-ProRule" id="PRU00708"/>
    </source>
</evidence>
<gene>
    <name evidence="4" type="ORF">MKW94_024531</name>
</gene>
<dbReference type="Pfam" id="PF13041">
    <property type="entry name" value="PPR_2"/>
    <property type="match status" value="3"/>
</dbReference>
<feature type="repeat" description="PPR" evidence="2">
    <location>
        <begin position="138"/>
        <end position="172"/>
    </location>
</feature>
<dbReference type="PANTHER" id="PTHR47926">
    <property type="entry name" value="PENTATRICOPEPTIDE REPEAT-CONTAINING PROTEIN"/>
    <property type="match status" value="1"/>
</dbReference>
<dbReference type="Pfam" id="PF01535">
    <property type="entry name" value="PPR"/>
    <property type="match status" value="10"/>
</dbReference>
<name>A0AA41S3T7_PAPNU</name>
<dbReference type="PROSITE" id="PS51375">
    <property type="entry name" value="PPR"/>
    <property type="match status" value="8"/>
</dbReference>
<dbReference type="InterPro" id="IPR032867">
    <property type="entry name" value="DYW_dom"/>
</dbReference>
<dbReference type="EMBL" id="JAJJMA010085387">
    <property type="protein sequence ID" value="MCL7028964.1"/>
    <property type="molecule type" value="Genomic_DNA"/>
</dbReference>
<accession>A0AA41S3T7</accession>
<dbReference type="NCBIfam" id="TIGR00756">
    <property type="entry name" value="PPR"/>
    <property type="match status" value="6"/>
</dbReference>
<dbReference type="Pfam" id="PF20431">
    <property type="entry name" value="E_motif"/>
    <property type="match status" value="1"/>
</dbReference>
<feature type="repeat" description="PPR" evidence="2">
    <location>
        <begin position="321"/>
        <end position="355"/>
    </location>
</feature>
<dbReference type="GO" id="GO:0003723">
    <property type="term" value="F:RNA binding"/>
    <property type="evidence" value="ECO:0007669"/>
    <property type="project" value="InterPro"/>
</dbReference>
<proteinExistence type="predicted"/>
<feature type="repeat" description="PPR" evidence="2">
    <location>
        <begin position="760"/>
        <end position="794"/>
    </location>
</feature>
<reference evidence="4" key="1">
    <citation type="submission" date="2022-03" db="EMBL/GenBank/DDBJ databases">
        <title>A functionally conserved STORR gene fusion in Papaver species that diverged 16.8 million years ago.</title>
        <authorList>
            <person name="Catania T."/>
        </authorList>
    </citation>
    <scope>NUCLEOTIDE SEQUENCE</scope>
    <source>
        <strain evidence="4">S-191538</strain>
    </source>
</reference>
<feature type="repeat" description="PPR" evidence="2">
    <location>
        <begin position="627"/>
        <end position="657"/>
    </location>
</feature>
<dbReference type="InterPro" id="IPR002885">
    <property type="entry name" value="PPR_rpt"/>
</dbReference>